<gene>
    <name evidence="2" type="ORF">POCULU_LOCUS1969</name>
</gene>
<keyword evidence="1" id="KW-0175">Coiled coil</keyword>
<organism evidence="2 3">
    <name type="scientific">Paraglomus occultum</name>
    <dbReference type="NCBI Taxonomy" id="144539"/>
    <lineage>
        <taxon>Eukaryota</taxon>
        <taxon>Fungi</taxon>
        <taxon>Fungi incertae sedis</taxon>
        <taxon>Mucoromycota</taxon>
        <taxon>Glomeromycotina</taxon>
        <taxon>Glomeromycetes</taxon>
        <taxon>Paraglomerales</taxon>
        <taxon>Paraglomeraceae</taxon>
        <taxon>Paraglomus</taxon>
    </lineage>
</organism>
<dbReference type="AlphaFoldDB" id="A0A9N8ZCA7"/>
<reference evidence="2" key="1">
    <citation type="submission" date="2021-06" db="EMBL/GenBank/DDBJ databases">
        <authorList>
            <person name="Kallberg Y."/>
            <person name="Tangrot J."/>
            <person name="Rosling A."/>
        </authorList>
    </citation>
    <scope>NUCLEOTIDE SEQUENCE</scope>
    <source>
        <strain evidence="2">IA702</strain>
    </source>
</reference>
<evidence type="ECO:0000256" key="1">
    <source>
        <dbReference type="SAM" id="Coils"/>
    </source>
</evidence>
<dbReference type="EMBL" id="CAJVPJ010000166">
    <property type="protein sequence ID" value="CAG8489134.1"/>
    <property type="molecule type" value="Genomic_DNA"/>
</dbReference>
<keyword evidence="3" id="KW-1185">Reference proteome</keyword>
<dbReference type="OrthoDB" id="2439285at2759"/>
<name>A0A9N8ZCA7_9GLOM</name>
<sequence length="102" mass="11920">MSVVHPEIDPFFSITEIEPSRHQELRKDNDNVITENIKLEAENIKLKQSLEEHESRFMKLEQNDKNTAVENAELKARVTKLERKQSHTDDAKEVLARNALRI</sequence>
<dbReference type="Proteomes" id="UP000789572">
    <property type="component" value="Unassembled WGS sequence"/>
</dbReference>
<comment type="caution">
    <text evidence="2">The sequence shown here is derived from an EMBL/GenBank/DDBJ whole genome shotgun (WGS) entry which is preliminary data.</text>
</comment>
<proteinExistence type="predicted"/>
<evidence type="ECO:0000313" key="2">
    <source>
        <dbReference type="EMBL" id="CAG8489134.1"/>
    </source>
</evidence>
<protein>
    <submittedName>
        <fullName evidence="2">9360_t:CDS:1</fullName>
    </submittedName>
</protein>
<evidence type="ECO:0000313" key="3">
    <source>
        <dbReference type="Proteomes" id="UP000789572"/>
    </source>
</evidence>
<feature type="coiled-coil region" evidence="1">
    <location>
        <begin position="22"/>
        <end position="63"/>
    </location>
</feature>
<accession>A0A9N8ZCA7</accession>